<protein>
    <submittedName>
        <fullName evidence="1">Nuclear receptor coactivator 6</fullName>
    </submittedName>
</protein>
<proteinExistence type="predicted"/>
<evidence type="ECO:0000313" key="2">
    <source>
        <dbReference type="Proteomes" id="UP001056778"/>
    </source>
</evidence>
<dbReference type="EMBL" id="CM043016">
    <property type="protein sequence ID" value="KAI4466788.1"/>
    <property type="molecule type" value="Genomic_DNA"/>
</dbReference>
<keyword evidence="2" id="KW-1185">Reference proteome</keyword>
<dbReference type="Proteomes" id="UP001056778">
    <property type="component" value="Chromosome 2"/>
</dbReference>
<comment type="caution">
    <text evidence="1">The sequence shown here is derived from an EMBL/GenBank/DDBJ whole genome shotgun (WGS) entry which is preliminary data.</text>
</comment>
<accession>A0ACB9TJ50</accession>
<organism evidence="1 2">
    <name type="scientific">Holotrichia oblita</name>
    <name type="common">Chafer beetle</name>
    <dbReference type="NCBI Taxonomy" id="644536"/>
    <lineage>
        <taxon>Eukaryota</taxon>
        <taxon>Metazoa</taxon>
        <taxon>Ecdysozoa</taxon>
        <taxon>Arthropoda</taxon>
        <taxon>Hexapoda</taxon>
        <taxon>Insecta</taxon>
        <taxon>Pterygota</taxon>
        <taxon>Neoptera</taxon>
        <taxon>Endopterygota</taxon>
        <taxon>Coleoptera</taxon>
        <taxon>Polyphaga</taxon>
        <taxon>Scarabaeiformia</taxon>
        <taxon>Scarabaeidae</taxon>
        <taxon>Melolonthinae</taxon>
        <taxon>Holotrichia</taxon>
    </lineage>
</organism>
<sequence length="1416" mass="153370">MAADSDGCSITTVVTCEGDLADPEFELRFRLVLNELGDLLGDQLKVRKLEPWNSVRVTLSIPREAALRLRQLASDGSQQLRALGILSVQVEGDQVISLRLAGSSVTSEPQEIILQTGQDATPGPSSAPDANLSHLFQQGTLQTAAVASTETSTVPAVTVAPTAISEKVQFRSPNVVCPSDSIVPKVPISTTPANTAPSNAATKSYIGPFPFTSMNQAMHQSRDNLGTSTNYNNPPPPYPGKQHQPAVNISSPLLVNLLQTDGVQSPKQQQQQNAVVDMDVVTNNSGIANGLSAPPPSTSAYALKVKQPPTTVVPHQQPFVQKPVVQSVQRASSAAKPPQQQHSSAGSSNSMLIQQKVNIPQQTMMMSKPIPRSPIPAPAPPPPPPSIPSKLITNNSQSSNNSANNSSNCSNKPTHAVVVTAQALTIPQPTPPLAVTTVSRPNPNNLNLKGSFPVVSHHPSQMMPKMDISIASTTTITTTTISPPQSSAQKPPVTVNNNNNNNTNNNNSSSNNNNNINNRAVPYRSYPTFANSWEQPQMPQIQELTPTLTDLDLDHLLPSLDLVGSPPEIPEELTNDVRSSSRNIEHSSRTTYLINPLTGEMEPQSCHESEEEEPSDVFTDLPSPSTISDEDTNSTTRPDTTDQSDSESRSCHSDSGKYKYKRNRDKGRDSPNLKQEKIKLRLKLEKSEPVSPAYKVDVSFINTQQPKKAVPGEELRVPPLHISLRGRNHAVINNKKKIKVNADGTPVKTKARKTQDHVKIKNDEHLNGVDVTLNMVERLKNHVGEMQKLKKPKLNHEHREKLMHEQHDLSVFNTHYKEKLKERRGSDSELARANKKHSESNGILSVDKKRRLSQTEERNYESQTTTSVLGSTNTGTVSGISAHKIRKDKLKLKDSFKCKDLNRHKSYSKNIAEKLAKQVPLPTGDLDMEAKFKQRLLEEPERIVPNKIPHRTEDNTLNLEPSGKVADLIHTLTDPVEVKDKPPEPDKCNTPERKADLTEKQPNRSPNSGGQGEDSGIESMDALSEKSPNQASQSPHADIPDTTTATSTTLKTPKTQVPDMLDIEAQLAKMEGFTGDDLNETNHNNQTKEQCCGLTTALQDSLKDTGTSINEQLPQVEVSLVPLKSKMKTEVSDLDPLPIHVTPPLYTYSNPDKSRAESPNSDDPDSGNPCAGMVKSKSLLEQLLIDIPENPAPSSPSPAARSVRTRASSKLNSPELNSPVMSKQQNRVLPTTKRKRHESDSSNNSLEDARNKKPRKSSENAAESIKSCITTVEAAPKSVPSATPMTTVNTTAAAAAVVPAPGGKKKSTEESSDSDEPLIEIAGKVRKNSTQVTGANGQTSVAAPRTKIKPLLSSAGSGGGGGGVVATAGIVKTVPVNTRRSVRAIPALNTRSKGDKSQPDADMLRRKTRSAGKYIV</sequence>
<name>A0ACB9TJ50_HOLOL</name>
<keyword evidence="1" id="KW-0675">Receptor</keyword>
<gene>
    <name evidence="1" type="ORF">MML48_2g00007361</name>
</gene>
<reference evidence="1" key="1">
    <citation type="submission" date="2022-04" db="EMBL/GenBank/DDBJ databases">
        <title>Chromosome-scale genome assembly of Holotrichia oblita Faldermann.</title>
        <authorList>
            <person name="Rongchong L."/>
        </authorList>
    </citation>
    <scope>NUCLEOTIDE SEQUENCE</scope>
    <source>
        <strain evidence="1">81SQS9</strain>
    </source>
</reference>
<evidence type="ECO:0000313" key="1">
    <source>
        <dbReference type="EMBL" id="KAI4466788.1"/>
    </source>
</evidence>